<accession>A0A556QS36</accession>
<sequence length="174" mass="18448">MKPGLLLSVTSCVVASLLPLSAQTPDATPAPAAATTPAAPKLDFGDNGSATITGKAWAAHAAKNVAEVKGYVARVRELYEATAIQQQNSLTAPVPTDDKEKVHSYWALNDVGTSLFILGQTLEQSGDKAGALAAYKTLVDKLSFAQCWDTKGWFWRPSEAARARVKALEFDAAE</sequence>
<evidence type="ECO:0000313" key="2">
    <source>
        <dbReference type="EMBL" id="TSJ79456.1"/>
    </source>
</evidence>
<evidence type="ECO:0000313" key="3">
    <source>
        <dbReference type="Proteomes" id="UP000315648"/>
    </source>
</evidence>
<dbReference type="EMBL" id="VMBG01000001">
    <property type="protein sequence ID" value="TSJ79456.1"/>
    <property type="molecule type" value="Genomic_DNA"/>
</dbReference>
<feature type="chain" id="PRO_5021976853" evidence="1">
    <location>
        <begin position="23"/>
        <end position="174"/>
    </location>
</feature>
<protein>
    <submittedName>
        <fullName evidence="2">Beta-glucanase</fullName>
    </submittedName>
</protein>
<gene>
    <name evidence="2" type="ORF">FPL22_09265</name>
</gene>
<organism evidence="2 3">
    <name type="scientific">Rariglobus hedericola</name>
    <dbReference type="NCBI Taxonomy" id="2597822"/>
    <lineage>
        <taxon>Bacteria</taxon>
        <taxon>Pseudomonadati</taxon>
        <taxon>Verrucomicrobiota</taxon>
        <taxon>Opitutia</taxon>
        <taxon>Opitutales</taxon>
        <taxon>Opitutaceae</taxon>
        <taxon>Rariglobus</taxon>
    </lineage>
</organism>
<dbReference type="RefSeq" id="WP_144229997.1">
    <property type="nucleotide sequence ID" value="NZ_CBCRVV010000031.1"/>
</dbReference>
<reference evidence="2 3" key="1">
    <citation type="submission" date="2019-07" db="EMBL/GenBank/DDBJ databases">
        <title>Description of 53C-WASEF.</title>
        <authorList>
            <person name="Pitt A."/>
            <person name="Hahn M.W."/>
        </authorList>
    </citation>
    <scope>NUCLEOTIDE SEQUENCE [LARGE SCALE GENOMIC DNA]</scope>
    <source>
        <strain evidence="2 3">53C-WASEF</strain>
    </source>
</reference>
<keyword evidence="1" id="KW-0732">Signal</keyword>
<comment type="caution">
    <text evidence="2">The sequence shown here is derived from an EMBL/GenBank/DDBJ whole genome shotgun (WGS) entry which is preliminary data.</text>
</comment>
<feature type="signal peptide" evidence="1">
    <location>
        <begin position="1"/>
        <end position="22"/>
    </location>
</feature>
<dbReference type="AlphaFoldDB" id="A0A556QS36"/>
<dbReference type="OrthoDB" id="5738929at2"/>
<proteinExistence type="predicted"/>
<dbReference type="Proteomes" id="UP000315648">
    <property type="component" value="Unassembled WGS sequence"/>
</dbReference>
<name>A0A556QS36_9BACT</name>
<keyword evidence="3" id="KW-1185">Reference proteome</keyword>
<evidence type="ECO:0000256" key="1">
    <source>
        <dbReference type="SAM" id="SignalP"/>
    </source>
</evidence>